<protein>
    <submittedName>
        <fullName evidence="1">Uncharacterized protein</fullName>
    </submittedName>
</protein>
<sequence>MHRWVAENGEEIGQKELSLPLSRKVLSYLDGTSDGVATFLGAYRLPDLNAELLVLEVETSRPQRPAYPIHRSEMVGVVTVADGPPATLALREDFPDTVHQNWMPEGLPRSLCVDDRPWAEAKATFTGGELIERIATWFRKAGRGELHDASQPIDPLFVGTIANIVVPASVWDAEGGTRSDLFAFAKSCSATTTVAGPVASPRNLTGGWLSLSPRFPPGVAVRSPS</sequence>
<keyword evidence="2" id="KW-1185">Reference proteome</keyword>
<dbReference type="Proteomes" id="UP001296873">
    <property type="component" value="Unassembled WGS sequence"/>
</dbReference>
<dbReference type="Pfam" id="PF14457">
    <property type="entry name" value="Prok-E2_A"/>
    <property type="match status" value="1"/>
</dbReference>
<proteinExistence type="predicted"/>
<gene>
    <name evidence="1" type="ORF">CKO28_04515</name>
</gene>
<evidence type="ECO:0000313" key="2">
    <source>
        <dbReference type="Proteomes" id="UP001296873"/>
    </source>
</evidence>
<name>A0ABS1DA48_9PROT</name>
<dbReference type="InterPro" id="IPR032865">
    <property type="entry name" value="Prok-E2_A"/>
</dbReference>
<comment type="caution">
    <text evidence="1">The sequence shown here is derived from an EMBL/GenBank/DDBJ whole genome shotgun (WGS) entry which is preliminary data.</text>
</comment>
<accession>A0ABS1DA48</accession>
<reference evidence="1 2" key="1">
    <citation type="journal article" date="2020" name="Microorganisms">
        <title>Osmotic Adaptation and Compatible Solute Biosynthesis of Phototrophic Bacteria as Revealed from Genome Analyses.</title>
        <authorList>
            <person name="Imhoff J.F."/>
            <person name="Rahn T."/>
            <person name="Kunzel S."/>
            <person name="Keller A."/>
            <person name="Neulinger S.C."/>
        </authorList>
    </citation>
    <scope>NUCLEOTIDE SEQUENCE [LARGE SCALE GENOMIC DNA]</scope>
    <source>
        <strain evidence="1 2">DSM 9895</strain>
    </source>
</reference>
<dbReference type="EMBL" id="NRRL01000005">
    <property type="protein sequence ID" value="MBK1667306.1"/>
    <property type="molecule type" value="Genomic_DNA"/>
</dbReference>
<organism evidence="1 2">
    <name type="scientific">Rhodovibrio sodomensis</name>
    <dbReference type="NCBI Taxonomy" id="1088"/>
    <lineage>
        <taxon>Bacteria</taxon>
        <taxon>Pseudomonadati</taxon>
        <taxon>Pseudomonadota</taxon>
        <taxon>Alphaproteobacteria</taxon>
        <taxon>Rhodospirillales</taxon>
        <taxon>Rhodovibrionaceae</taxon>
        <taxon>Rhodovibrio</taxon>
    </lineage>
</organism>
<evidence type="ECO:0000313" key="1">
    <source>
        <dbReference type="EMBL" id="MBK1667306.1"/>
    </source>
</evidence>